<feature type="binding site" evidence="9">
    <location>
        <position position="203"/>
    </location>
    <ligand>
        <name>NAD(+)</name>
        <dbReference type="ChEBI" id="CHEBI:57540"/>
    </ligand>
</feature>
<keyword evidence="14" id="KW-1185">Reference proteome</keyword>
<keyword evidence="9" id="KW-0963">Cytoplasm</keyword>
<feature type="binding site" evidence="9">
    <location>
        <position position="268"/>
    </location>
    <ligand>
        <name>NAD(+)</name>
        <dbReference type="ChEBI" id="CHEBI:57540"/>
    </ligand>
</feature>
<dbReference type="Pfam" id="PF01175">
    <property type="entry name" value="Urocanase"/>
    <property type="match status" value="1"/>
</dbReference>
<comment type="subcellular location">
    <subcellularLocation>
        <location evidence="9">Cytoplasm</location>
    </subcellularLocation>
</comment>
<dbReference type="PROSITE" id="PS01233">
    <property type="entry name" value="UROCANASE"/>
    <property type="match status" value="1"/>
</dbReference>
<dbReference type="EMBL" id="JAHWYN010000003">
    <property type="protein sequence ID" value="MBW4359825.1"/>
    <property type="molecule type" value="Genomic_DNA"/>
</dbReference>
<evidence type="ECO:0000256" key="6">
    <source>
        <dbReference type="ARBA" id="ARBA00023239"/>
    </source>
</evidence>
<evidence type="ECO:0000256" key="4">
    <source>
        <dbReference type="ARBA" id="ARBA00022808"/>
    </source>
</evidence>
<comment type="pathway">
    <text evidence="1 9">Amino-acid degradation; L-histidine degradation into L-glutamate; N-formimidoyl-L-glutamate from L-histidine: step 2/3.</text>
</comment>
<evidence type="ECO:0000256" key="1">
    <source>
        <dbReference type="ARBA" id="ARBA00004794"/>
    </source>
</evidence>
<protein>
    <recommendedName>
        <fullName evidence="3 9">Urocanate hydratase</fullName>
        <shortName evidence="9">Urocanase</shortName>
        <ecNumber evidence="3 9">4.2.1.49</ecNumber>
    </recommendedName>
    <alternativeName>
        <fullName evidence="7 9">Imidazolonepropionate hydrolase</fullName>
    </alternativeName>
</protein>
<name>A0ABS6XT34_9FLAO</name>
<dbReference type="Pfam" id="PF17392">
    <property type="entry name" value="Urocanase_C"/>
    <property type="match status" value="1"/>
</dbReference>
<evidence type="ECO:0000313" key="13">
    <source>
        <dbReference type="EMBL" id="MBW4359825.1"/>
    </source>
</evidence>
<dbReference type="InterPro" id="IPR023636">
    <property type="entry name" value="Urocanase_CS"/>
</dbReference>
<reference evidence="13 14" key="1">
    <citation type="submission" date="2021-07" db="EMBL/GenBank/DDBJ databases">
        <title>Flavobacterium sp. nov. isolated from sediment on the Taihu Lake.</title>
        <authorList>
            <person name="Qu J.-H."/>
        </authorList>
    </citation>
    <scope>NUCLEOTIDE SEQUENCE [LARGE SCALE GENOMIC DNA]</scope>
    <source>
        <strain evidence="13 14">NAS39</strain>
    </source>
</reference>
<comment type="similarity">
    <text evidence="2 9">Belongs to the urocanase family.</text>
</comment>
<evidence type="ECO:0000259" key="11">
    <source>
        <dbReference type="Pfam" id="PF17391"/>
    </source>
</evidence>
<gene>
    <name evidence="9" type="primary">hutU</name>
    <name evidence="13" type="ORF">KZH69_04940</name>
</gene>
<comment type="catalytic activity">
    <reaction evidence="8 9">
        <text>4-imidazolone-5-propanoate = trans-urocanate + H2O</text>
        <dbReference type="Rhea" id="RHEA:13101"/>
        <dbReference type="ChEBI" id="CHEBI:15377"/>
        <dbReference type="ChEBI" id="CHEBI:17771"/>
        <dbReference type="ChEBI" id="CHEBI:77893"/>
        <dbReference type="EC" id="4.2.1.49"/>
    </reaction>
</comment>
<dbReference type="PANTHER" id="PTHR12216">
    <property type="entry name" value="UROCANATE HYDRATASE"/>
    <property type="match status" value="1"/>
</dbReference>
<keyword evidence="6 9" id="KW-0456">Lyase</keyword>
<evidence type="ECO:0000259" key="12">
    <source>
        <dbReference type="Pfam" id="PF17392"/>
    </source>
</evidence>
<dbReference type="Pfam" id="PF17391">
    <property type="entry name" value="Urocanase_N"/>
    <property type="match status" value="1"/>
</dbReference>
<sequence length="659" mass="73621">MTFQEQIQQGIPSILPQPKPYEANINHAPKRKEILTDEEKKLALRNALRYFEPKHHAELLPEFKDELETYGRIYMYRLRPDYKMYARPISEYPGKSEQAKAIMLMIQNNLDYAVAQHPHELITYGGNGAVFSNWAQYLLTMKYLSEMTDEQTLTMYSGHPMGLFPSHKEAPRVVVTNGMVIPNYSKPDDWERMNALGVSQYGQMTAGSYMYIGPQGIVHGTTITVLNGFRKIKRSPKGGLFVTSGLGGMSGAQPKAGNIAGCITVCAEVNAKITHIRHSQGWINEVIENLDELVQRVTLAKANNETVSIGYLGNVVDVWERFDEENLYIDLGSDQTSLHNPWAGGYYPVGISFEEANDMMANNPDLFKEKVQETLRRHTTAINKHTAKGTYFFDYGNAFLLEASRAGADIMAENKIDFRYPSYVQDIMGPMCFDYGFGPFRWVCASGKPEDLAKTDAIACQVLEEMAKTAPIEIQQQMQDNIQWIKGAQENKLVVGSQARILYADAEGRVKIAEAFNQAIAKGEIGLVVLGRDHHDVSGTDSPYRETSNIYDGSRFTADMAIQNVIGDSFRGATWVSIHNGGGVGWGEVINGGFGMVLDGSKEASRRLASMLFWDVNNGISRRSWARNEGAVFAIKRAMEVEPLLKVTLPNLVDDQLLN</sequence>
<comment type="function">
    <text evidence="9">Catalyzes the conversion of urocanate to 4-imidazolone-5-propionate.</text>
</comment>
<keyword evidence="4 9" id="KW-0369">Histidine metabolism</keyword>
<evidence type="ECO:0000256" key="7">
    <source>
        <dbReference type="ARBA" id="ARBA00031640"/>
    </source>
</evidence>
<comment type="cofactor">
    <cofactor evidence="9">
        <name>NAD(+)</name>
        <dbReference type="ChEBI" id="CHEBI:57540"/>
    </cofactor>
    <text evidence="9">Binds 1 NAD(+) per subunit.</text>
</comment>
<evidence type="ECO:0000256" key="3">
    <source>
        <dbReference type="ARBA" id="ARBA00011992"/>
    </source>
</evidence>
<feature type="binding site" evidence="9">
    <location>
        <position position="583"/>
    </location>
    <ligand>
        <name>NAD(+)</name>
        <dbReference type="ChEBI" id="CHEBI:57540"/>
    </ligand>
</feature>
<dbReference type="Proteomes" id="UP000812031">
    <property type="component" value="Unassembled WGS sequence"/>
</dbReference>
<organism evidence="13 14">
    <name type="scientific">Flavobacterium taihuense</name>
    <dbReference type="NCBI Taxonomy" id="2857508"/>
    <lineage>
        <taxon>Bacteria</taxon>
        <taxon>Pseudomonadati</taxon>
        <taxon>Bacteroidota</taxon>
        <taxon>Flavobacteriia</taxon>
        <taxon>Flavobacteriales</taxon>
        <taxon>Flavobacteriaceae</taxon>
        <taxon>Flavobacterium</taxon>
    </lineage>
</organism>
<evidence type="ECO:0000256" key="2">
    <source>
        <dbReference type="ARBA" id="ARBA00007578"/>
    </source>
</evidence>
<comment type="caution">
    <text evidence="13">The sequence shown here is derived from an EMBL/GenBank/DDBJ whole genome shotgun (WGS) entry which is preliminary data.</text>
</comment>
<keyword evidence="5 9" id="KW-0520">NAD</keyword>
<evidence type="ECO:0000256" key="8">
    <source>
        <dbReference type="ARBA" id="ARBA00047623"/>
    </source>
</evidence>
<dbReference type="InterPro" id="IPR035400">
    <property type="entry name" value="Urocanase_N"/>
</dbReference>
<dbReference type="EC" id="4.2.1.49" evidence="3 9"/>
<proteinExistence type="inferred from homology"/>
<evidence type="ECO:0000313" key="14">
    <source>
        <dbReference type="Proteomes" id="UP000812031"/>
    </source>
</evidence>
<dbReference type="GO" id="GO:0016153">
    <property type="term" value="F:urocanate hydratase activity"/>
    <property type="evidence" value="ECO:0007669"/>
    <property type="project" value="UniProtKB-EC"/>
</dbReference>
<feature type="binding site" evidence="9">
    <location>
        <position position="395"/>
    </location>
    <ligand>
        <name>NAD(+)</name>
        <dbReference type="ChEBI" id="CHEBI:57540"/>
    </ligand>
</feature>
<dbReference type="InterPro" id="IPR055351">
    <property type="entry name" value="Urocanase"/>
</dbReference>
<dbReference type="PIRSF" id="PIRSF001423">
    <property type="entry name" value="Urocanate_hydrat"/>
    <property type="match status" value="1"/>
</dbReference>
<evidence type="ECO:0000259" key="10">
    <source>
        <dbReference type="Pfam" id="PF01175"/>
    </source>
</evidence>
<feature type="domain" description="Urocanase Rossmann-like" evidence="10">
    <location>
        <begin position="213"/>
        <end position="427"/>
    </location>
</feature>
<feature type="domain" description="Urocanase C-terminal" evidence="12">
    <location>
        <begin position="433"/>
        <end position="636"/>
    </location>
</feature>
<dbReference type="PANTHER" id="PTHR12216:SF3">
    <property type="entry name" value="UROCANATE HYDRATASE"/>
    <property type="match status" value="1"/>
</dbReference>
<dbReference type="RefSeq" id="WP_219316344.1">
    <property type="nucleotide sequence ID" value="NZ_JAHWYN010000003.1"/>
</dbReference>
<comment type="caution">
    <text evidence="9">Lacks conserved residue(s) required for the propagation of feature annotation.</text>
</comment>
<evidence type="ECO:0000256" key="9">
    <source>
        <dbReference type="HAMAP-Rule" id="MF_00577"/>
    </source>
</evidence>
<dbReference type="NCBIfam" id="NF003820">
    <property type="entry name" value="PRK05414.1"/>
    <property type="match status" value="1"/>
</dbReference>
<feature type="domain" description="Urocanase N-terminal" evidence="11">
    <location>
        <begin position="84"/>
        <end position="210"/>
    </location>
</feature>
<feature type="binding site" evidence="9">
    <location>
        <begin position="125"/>
        <end position="126"/>
    </location>
    <ligand>
        <name>NAD(+)</name>
        <dbReference type="ChEBI" id="CHEBI:57540"/>
    </ligand>
</feature>
<evidence type="ECO:0000256" key="5">
    <source>
        <dbReference type="ARBA" id="ARBA00023027"/>
    </source>
</evidence>
<dbReference type="HAMAP" id="MF_00577">
    <property type="entry name" value="HutU"/>
    <property type="match status" value="1"/>
</dbReference>
<dbReference type="InterPro" id="IPR035085">
    <property type="entry name" value="Urocanase_Rossmann-like"/>
</dbReference>
<accession>A0ABS6XT34</accession>
<dbReference type="InterPro" id="IPR023637">
    <property type="entry name" value="Urocanase-like"/>
</dbReference>
<dbReference type="InterPro" id="IPR035401">
    <property type="entry name" value="Urocanase_C"/>
</dbReference>